<dbReference type="EMBL" id="JBHTLQ010000027">
    <property type="protein sequence ID" value="MFD1191430.1"/>
    <property type="molecule type" value="Genomic_DNA"/>
</dbReference>
<evidence type="ECO:0000259" key="1">
    <source>
        <dbReference type="Pfam" id="PF01425"/>
    </source>
</evidence>
<protein>
    <submittedName>
        <fullName evidence="2">Amidase family protein</fullName>
    </submittedName>
</protein>
<dbReference type="Gene3D" id="3.90.1300.10">
    <property type="entry name" value="Amidase signature (AS) domain"/>
    <property type="match status" value="1"/>
</dbReference>
<keyword evidence="3" id="KW-1185">Reference proteome</keyword>
<accession>A0ABW3T351</accession>
<name>A0ABW3T351_9CAUL</name>
<comment type="caution">
    <text evidence="2">The sequence shown here is derived from an EMBL/GenBank/DDBJ whole genome shotgun (WGS) entry which is preliminary data.</text>
</comment>
<dbReference type="InterPro" id="IPR023631">
    <property type="entry name" value="Amidase_dom"/>
</dbReference>
<dbReference type="InterPro" id="IPR036928">
    <property type="entry name" value="AS_sf"/>
</dbReference>
<reference evidence="3" key="1">
    <citation type="journal article" date="2019" name="Int. J. Syst. Evol. Microbiol.">
        <title>The Global Catalogue of Microorganisms (GCM) 10K type strain sequencing project: providing services to taxonomists for standard genome sequencing and annotation.</title>
        <authorList>
            <consortium name="The Broad Institute Genomics Platform"/>
            <consortium name="The Broad Institute Genome Sequencing Center for Infectious Disease"/>
            <person name="Wu L."/>
            <person name="Ma J."/>
        </authorList>
    </citation>
    <scope>NUCLEOTIDE SEQUENCE [LARGE SCALE GENOMIC DNA]</scope>
    <source>
        <strain evidence="3">CCUG 55074</strain>
    </source>
</reference>
<dbReference type="SUPFAM" id="SSF75304">
    <property type="entry name" value="Amidase signature (AS) enzymes"/>
    <property type="match status" value="1"/>
</dbReference>
<sequence>MAADILDLDATDQLLCLTAKEISALDLLKLSLGRHEKTHKRLNAVIAADLERALETAQVVDDRRARGELLGPLAGLPMTIKDGLDVEHMPASAGVEAWRHRWCEDADAVAHARRAGAVIWGKTNVPVMLSDWQSFNPIYGTTNNPWDPKRTSGGSSGGAAAALAAKVTALEIGSDIGGSLRVPASFCGVFSHKPTYALVSQRGHAPPAPGAYAEPDLNVVGPMARSARDLRLLLSVIAGAGQAKAPPADLTRLKIGLWLDDPLLPVDAEARAVIEALAAEMNAAGARIEPIDSPVDLEELMDAYLVLLGGEIGAGLPKGQYRAMQRTRGLARLARAMGADPMSWAGLVLAYTPTHAEWLEANETRERMSAQLDKVFSQYDVIFAPATPRTAFPHNHRAFTRRRLKLEDGRELAYGMMLNWISLATACRLPATTVPAGLSASGLPVGMQIIGAYGTDTRTLAVAQAIDENFRGYVSPPGF</sequence>
<organism evidence="2 3">
    <name type="scientific">Phenylobacterium conjunctum</name>
    <dbReference type="NCBI Taxonomy" id="1298959"/>
    <lineage>
        <taxon>Bacteria</taxon>
        <taxon>Pseudomonadati</taxon>
        <taxon>Pseudomonadota</taxon>
        <taxon>Alphaproteobacteria</taxon>
        <taxon>Caulobacterales</taxon>
        <taxon>Caulobacteraceae</taxon>
        <taxon>Phenylobacterium</taxon>
    </lineage>
</organism>
<dbReference type="RefSeq" id="WP_377353842.1">
    <property type="nucleotide sequence ID" value="NZ_JBHTLQ010000027.1"/>
</dbReference>
<dbReference type="InterPro" id="IPR052739">
    <property type="entry name" value="FAAH2"/>
</dbReference>
<gene>
    <name evidence="2" type="ORF">ACFQ27_12645</name>
</gene>
<dbReference type="PANTHER" id="PTHR43372">
    <property type="entry name" value="FATTY-ACID AMIDE HYDROLASE"/>
    <property type="match status" value="1"/>
</dbReference>
<proteinExistence type="predicted"/>
<evidence type="ECO:0000313" key="3">
    <source>
        <dbReference type="Proteomes" id="UP001597216"/>
    </source>
</evidence>
<evidence type="ECO:0000313" key="2">
    <source>
        <dbReference type="EMBL" id="MFD1191430.1"/>
    </source>
</evidence>
<dbReference type="PANTHER" id="PTHR43372:SF4">
    <property type="entry name" value="FATTY-ACID AMIDE HYDROLASE 2"/>
    <property type="match status" value="1"/>
</dbReference>
<feature type="domain" description="Amidase" evidence="1">
    <location>
        <begin position="27"/>
        <end position="460"/>
    </location>
</feature>
<dbReference type="Proteomes" id="UP001597216">
    <property type="component" value="Unassembled WGS sequence"/>
</dbReference>
<dbReference type="Pfam" id="PF01425">
    <property type="entry name" value="Amidase"/>
    <property type="match status" value="1"/>
</dbReference>